<evidence type="ECO:0000256" key="1">
    <source>
        <dbReference type="SAM" id="MobiDB-lite"/>
    </source>
</evidence>
<keyword evidence="3" id="KW-1185">Reference proteome</keyword>
<organism evidence="2 3">
    <name type="scientific">Fukomys damarensis</name>
    <name type="common">Damaraland mole rat</name>
    <name type="synonym">Cryptomys damarensis</name>
    <dbReference type="NCBI Taxonomy" id="885580"/>
    <lineage>
        <taxon>Eukaryota</taxon>
        <taxon>Metazoa</taxon>
        <taxon>Chordata</taxon>
        <taxon>Craniata</taxon>
        <taxon>Vertebrata</taxon>
        <taxon>Euteleostomi</taxon>
        <taxon>Mammalia</taxon>
        <taxon>Eutheria</taxon>
        <taxon>Euarchontoglires</taxon>
        <taxon>Glires</taxon>
        <taxon>Rodentia</taxon>
        <taxon>Hystricomorpha</taxon>
        <taxon>Bathyergidae</taxon>
        <taxon>Fukomys</taxon>
    </lineage>
</organism>
<sequence length="197" mass="20951">MSIIALRPPGVSLLQQGQGAATACDRGCRPPAGPQAGAQLALEELDLTPAQVPMLLCAPSCHTVTPRAIPSCCVSDPASQEPSRLGSGLRQATLEMQLEKRGWHRAMEGQALAATRERLPVYPLEPRSSSWNSPSLEAPTTWLRVPGGLHNPTWPGSQNSIRRLGLLPTPSRKAPQLDPGQQPQGTLKKGGLQEVPS</sequence>
<name>A0A091D5J9_FUKDA</name>
<feature type="region of interest" description="Disordered" evidence="1">
    <location>
        <begin position="165"/>
        <end position="197"/>
    </location>
</feature>
<proteinExistence type="predicted"/>
<protein>
    <submittedName>
        <fullName evidence="2">Uncharacterized protein</fullName>
    </submittedName>
</protein>
<dbReference type="AlphaFoldDB" id="A0A091D5J9"/>
<dbReference type="PROSITE" id="PS51257">
    <property type="entry name" value="PROKAR_LIPOPROTEIN"/>
    <property type="match status" value="1"/>
</dbReference>
<evidence type="ECO:0000313" key="3">
    <source>
        <dbReference type="Proteomes" id="UP000028990"/>
    </source>
</evidence>
<evidence type="ECO:0000313" key="2">
    <source>
        <dbReference type="EMBL" id="KFO25733.1"/>
    </source>
</evidence>
<dbReference type="EMBL" id="KN123337">
    <property type="protein sequence ID" value="KFO25733.1"/>
    <property type="molecule type" value="Genomic_DNA"/>
</dbReference>
<accession>A0A091D5J9</accession>
<reference evidence="2 3" key="1">
    <citation type="submission" date="2013-11" db="EMBL/GenBank/DDBJ databases">
        <title>The Damaraland mole rat (Fukomys damarensis) genome and evolution of African mole rats.</title>
        <authorList>
            <person name="Gladyshev V.N."/>
            <person name="Fang X."/>
        </authorList>
    </citation>
    <scope>NUCLEOTIDE SEQUENCE [LARGE SCALE GENOMIC DNA]</scope>
    <source>
        <tissue evidence="2">Liver</tissue>
    </source>
</reference>
<gene>
    <name evidence="2" type="ORF">H920_12869</name>
</gene>
<dbReference type="Proteomes" id="UP000028990">
    <property type="component" value="Unassembled WGS sequence"/>
</dbReference>